<keyword evidence="2" id="KW-1185">Reference proteome</keyword>
<accession>A0ACC2WKF4</accession>
<dbReference type="EMBL" id="JASBWS010000018">
    <property type="protein sequence ID" value="KAJ9111552.1"/>
    <property type="molecule type" value="Genomic_DNA"/>
</dbReference>
<proteinExistence type="predicted"/>
<evidence type="ECO:0000313" key="2">
    <source>
        <dbReference type="Proteomes" id="UP001230649"/>
    </source>
</evidence>
<protein>
    <submittedName>
        <fullName evidence="1">Uncharacterized protein</fullName>
    </submittedName>
</protein>
<dbReference type="Proteomes" id="UP001230649">
    <property type="component" value="Unassembled WGS sequence"/>
</dbReference>
<name>A0ACC2WKF4_9TREE</name>
<sequence length="218" mass="23957">MPKATKSPRARLHSKAAASVKAPVVEEPQEAEEDMPMVEARAPKKARQAGVASKIPGKYIFHDSSLRTQFLQTSAHPYSRSHMRRLKRKEREDLSGGSLSAVQEALLGTLETDEANSAEVDPMVPEDEDVDEDADVVGKKKRRRGKGKKTEVQVTNGGFTMIGQGKGKTLKPKQRQQEIQLARARMGAVIANPVFKANPFAAIREHAGNTLIKHKTET</sequence>
<comment type="caution">
    <text evidence="1">The sequence shown here is derived from an EMBL/GenBank/DDBJ whole genome shotgun (WGS) entry which is preliminary data.</text>
</comment>
<evidence type="ECO:0000313" key="1">
    <source>
        <dbReference type="EMBL" id="KAJ9111552.1"/>
    </source>
</evidence>
<organism evidence="1 2">
    <name type="scientific">Naganishia adeliensis</name>
    <dbReference type="NCBI Taxonomy" id="92952"/>
    <lineage>
        <taxon>Eukaryota</taxon>
        <taxon>Fungi</taxon>
        <taxon>Dikarya</taxon>
        <taxon>Basidiomycota</taxon>
        <taxon>Agaricomycotina</taxon>
        <taxon>Tremellomycetes</taxon>
        <taxon>Filobasidiales</taxon>
        <taxon>Filobasidiaceae</taxon>
        <taxon>Naganishia</taxon>
    </lineage>
</organism>
<reference evidence="1" key="1">
    <citation type="submission" date="2023-04" db="EMBL/GenBank/DDBJ databases">
        <title>Draft Genome sequencing of Naganishia species isolated from polar environments using Oxford Nanopore Technology.</title>
        <authorList>
            <person name="Leo P."/>
            <person name="Venkateswaran K."/>
        </authorList>
    </citation>
    <scope>NUCLEOTIDE SEQUENCE</scope>
    <source>
        <strain evidence="1">MNA-CCFEE 5262</strain>
    </source>
</reference>
<gene>
    <name evidence="1" type="ORF">QFC20_002525</name>
</gene>